<accession>A0A0H1B676</accession>
<dbReference type="InterPro" id="IPR007308">
    <property type="entry name" value="Rtr1/RPAP2_dom"/>
</dbReference>
<feature type="compositionally biased region" description="Low complexity" evidence="13">
    <location>
        <begin position="16"/>
        <end position="35"/>
    </location>
</feature>
<comment type="similarity">
    <text evidence="2 11 12">Belongs to the RPAP2 family.</text>
</comment>
<evidence type="ECO:0000256" key="9">
    <source>
        <dbReference type="ARBA" id="ARBA00047761"/>
    </source>
</evidence>
<keyword evidence="5 12" id="KW-0378">Hydrolase</keyword>
<reference evidence="16" key="1">
    <citation type="journal article" date="2015" name="PLoS Genet.">
        <title>The dynamic genome and transcriptome of the human fungal pathogen Blastomyces and close relative Emmonsia.</title>
        <authorList>
            <person name="Munoz J.F."/>
            <person name="Gauthier G.M."/>
            <person name="Desjardins C.A."/>
            <person name="Gallo J.E."/>
            <person name="Holder J."/>
            <person name="Sullivan T.D."/>
            <person name="Marty A.J."/>
            <person name="Carmen J.C."/>
            <person name="Chen Z."/>
            <person name="Ding L."/>
            <person name="Gujja S."/>
            <person name="Magrini V."/>
            <person name="Misas E."/>
            <person name="Mitreva M."/>
            <person name="Priest M."/>
            <person name="Saif S."/>
            <person name="Whiston E.A."/>
            <person name="Young S."/>
            <person name="Zeng Q."/>
            <person name="Goldman W.E."/>
            <person name="Mardis E.R."/>
            <person name="Taylor J.W."/>
            <person name="McEwen J.G."/>
            <person name="Clay O.K."/>
            <person name="Klein B.S."/>
            <person name="Cuomo C.A."/>
        </authorList>
    </citation>
    <scope>NUCLEOTIDE SEQUENCE [LARGE SCALE GENOMIC DNA]</scope>
    <source>
        <strain evidence="16">UAMH 139</strain>
    </source>
</reference>
<feature type="region of interest" description="Disordered" evidence="13">
    <location>
        <begin position="332"/>
        <end position="371"/>
    </location>
</feature>
<comment type="catalytic activity">
    <reaction evidence="10 12">
        <text>O-phospho-L-threonyl-[protein] + H2O = L-threonyl-[protein] + phosphate</text>
        <dbReference type="Rhea" id="RHEA:47004"/>
        <dbReference type="Rhea" id="RHEA-COMP:11060"/>
        <dbReference type="Rhea" id="RHEA-COMP:11605"/>
        <dbReference type="ChEBI" id="CHEBI:15377"/>
        <dbReference type="ChEBI" id="CHEBI:30013"/>
        <dbReference type="ChEBI" id="CHEBI:43474"/>
        <dbReference type="ChEBI" id="CHEBI:61977"/>
        <dbReference type="EC" id="3.1.3.16"/>
    </reaction>
</comment>
<dbReference type="GO" id="GO:0008270">
    <property type="term" value="F:zinc ion binding"/>
    <property type="evidence" value="ECO:0007669"/>
    <property type="project" value="UniProtKB-KW"/>
</dbReference>
<feature type="compositionally biased region" description="Basic and acidic residues" evidence="13">
    <location>
        <begin position="221"/>
        <end position="242"/>
    </location>
</feature>
<dbReference type="OrthoDB" id="2590500at2759"/>
<gene>
    <name evidence="15" type="ORF">EMPG_17634</name>
</gene>
<dbReference type="GO" id="GO:0008420">
    <property type="term" value="F:RNA polymerase II CTD heptapeptide repeat phosphatase activity"/>
    <property type="evidence" value="ECO:0007669"/>
    <property type="project" value="UniProtKB-UniRule"/>
</dbReference>
<comment type="function">
    <text evidence="12">Putative RNA polymerase II subunit B1 C-terminal domain (CTD) phosphatase involved in RNA polymerase II transcription regulation.</text>
</comment>
<dbReference type="GO" id="GO:0005634">
    <property type="term" value="C:nucleus"/>
    <property type="evidence" value="ECO:0007669"/>
    <property type="project" value="UniProtKB-SubCell"/>
</dbReference>
<dbReference type="Pfam" id="PF04181">
    <property type="entry name" value="RPAP2_Rtr1"/>
    <property type="match status" value="1"/>
</dbReference>
<keyword evidence="16" id="KW-1185">Reference proteome</keyword>
<keyword evidence="8 12" id="KW-0539">Nucleus</keyword>
<evidence type="ECO:0000256" key="4">
    <source>
        <dbReference type="ARBA" id="ARBA00022771"/>
    </source>
</evidence>
<evidence type="ECO:0000256" key="12">
    <source>
        <dbReference type="RuleBase" id="RU367080"/>
    </source>
</evidence>
<dbReference type="PANTHER" id="PTHR14732">
    <property type="entry name" value="RNA POLYMERASE II SUBUNIT B1 CTD PHOSPHATASE RPAP2-RELATED"/>
    <property type="match status" value="1"/>
</dbReference>
<evidence type="ECO:0000256" key="10">
    <source>
        <dbReference type="ARBA" id="ARBA00048336"/>
    </source>
</evidence>
<evidence type="ECO:0000256" key="5">
    <source>
        <dbReference type="ARBA" id="ARBA00022801"/>
    </source>
</evidence>
<feature type="compositionally biased region" description="Acidic residues" evidence="13">
    <location>
        <begin position="359"/>
        <end position="371"/>
    </location>
</feature>
<evidence type="ECO:0000256" key="7">
    <source>
        <dbReference type="ARBA" id="ARBA00022912"/>
    </source>
</evidence>
<keyword evidence="7 12" id="KW-0904">Protein phosphatase</keyword>
<dbReference type="PANTHER" id="PTHR14732:SF0">
    <property type="entry name" value="RNA POLYMERASE II SUBUNIT B1 CTD PHOSPHATASE RPAP2-RELATED"/>
    <property type="match status" value="1"/>
</dbReference>
<evidence type="ECO:0000313" key="15">
    <source>
        <dbReference type="EMBL" id="KLJ06880.1"/>
    </source>
</evidence>
<evidence type="ECO:0000256" key="1">
    <source>
        <dbReference type="ARBA" id="ARBA00004123"/>
    </source>
</evidence>
<dbReference type="InterPro" id="IPR038534">
    <property type="entry name" value="Rtr1/RPAP2_sf"/>
</dbReference>
<dbReference type="STRING" id="2060906.A0A0H1B676"/>
<evidence type="ECO:0000256" key="8">
    <source>
        <dbReference type="ARBA" id="ARBA00023242"/>
    </source>
</evidence>
<dbReference type="GO" id="GO:0005737">
    <property type="term" value="C:cytoplasm"/>
    <property type="evidence" value="ECO:0007669"/>
    <property type="project" value="TreeGrafter"/>
</dbReference>
<dbReference type="Gene3D" id="1.25.40.820">
    <property type="match status" value="1"/>
</dbReference>
<feature type="region of interest" description="Disordered" evidence="13">
    <location>
        <begin position="1"/>
        <end position="46"/>
    </location>
</feature>
<comment type="caution">
    <text evidence="15">The sequence shown here is derived from an EMBL/GenBank/DDBJ whole genome shotgun (WGS) entry which is preliminary data.</text>
</comment>
<dbReference type="EC" id="3.1.3.16" evidence="12"/>
<feature type="region of interest" description="Disordered" evidence="13">
    <location>
        <begin position="221"/>
        <end position="244"/>
    </location>
</feature>
<organism evidence="15 16">
    <name type="scientific">Blastomyces silverae</name>
    <dbReference type="NCBI Taxonomy" id="2060906"/>
    <lineage>
        <taxon>Eukaryota</taxon>
        <taxon>Fungi</taxon>
        <taxon>Dikarya</taxon>
        <taxon>Ascomycota</taxon>
        <taxon>Pezizomycotina</taxon>
        <taxon>Eurotiomycetes</taxon>
        <taxon>Eurotiomycetidae</taxon>
        <taxon>Onygenales</taxon>
        <taxon>Ajellomycetaceae</taxon>
        <taxon>Blastomyces</taxon>
    </lineage>
</organism>
<keyword evidence="4 12" id="KW-0863">Zinc-finger</keyword>
<dbReference type="EMBL" id="LDEV01002953">
    <property type="protein sequence ID" value="KLJ06880.1"/>
    <property type="molecule type" value="Genomic_DNA"/>
</dbReference>
<dbReference type="Proteomes" id="UP000053573">
    <property type="component" value="Unassembled WGS sequence"/>
</dbReference>
<proteinExistence type="inferred from homology"/>
<feature type="domain" description="RTR1-type" evidence="14">
    <location>
        <begin position="102"/>
        <end position="197"/>
    </location>
</feature>
<name>A0A0H1B676_9EURO</name>
<evidence type="ECO:0000259" key="14">
    <source>
        <dbReference type="PROSITE" id="PS51479"/>
    </source>
</evidence>
<dbReference type="PROSITE" id="PS51479">
    <property type="entry name" value="ZF_RTR1"/>
    <property type="match status" value="1"/>
</dbReference>
<evidence type="ECO:0000256" key="13">
    <source>
        <dbReference type="SAM" id="MobiDB-lite"/>
    </source>
</evidence>
<evidence type="ECO:0000256" key="11">
    <source>
        <dbReference type="PROSITE-ProRule" id="PRU00812"/>
    </source>
</evidence>
<protein>
    <recommendedName>
        <fullName evidence="12">RNA polymerase II subunit B1 CTD phosphatase RPAP2 homolog</fullName>
        <ecNumber evidence="12">3.1.3.16</ecNumber>
    </recommendedName>
</protein>
<comment type="subcellular location">
    <subcellularLocation>
        <location evidence="1 12">Nucleus</location>
    </subcellularLocation>
</comment>
<evidence type="ECO:0000256" key="2">
    <source>
        <dbReference type="ARBA" id="ARBA00005676"/>
    </source>
</evidence>
<dbReference type="GO" id="GO:0043175">
    <property type="term" value="F:RNA polymerase core enzyme binding"/>
    <property type="evidence" value="ECO:0007669"/>
    <property type="project" value="UniProtKB-UniRule"/>
</dbReference>
<dbReference type="FunFam" id="1.25.40.820:FF:000004">
    <property type="entry name" value="Putative RNA polymerase II subunit B1 CTD phosphatase rtr1"/>
    <property type="match status" value="1"/>
</dbReference>
<dbReference type="InterPro" id="IPR039693">
    <property type="entry name" value="Rtr1/RPAP2"/>
</dbReference>
<dbReference type="AlphaFoldDB" id="A0A0H1B676"/>
<evidence type="ECO:0000256" key="6">
    <source>
        <dbReference type="ARBA" id="ARBA00022833"/>
    </source>
</evidence>
<keyword evidence="6 12" id="KW-0862">Zinc</keyword>
<evidence type="ECO:0000256" key="3">
    <source>
        <dbReference type="ARBA" id="ARBA00022723"/>
    </source>
</evidence>
<comment type="catalytic activity">
    <reaction evidence="9 12">
        <text>O-phospho-L-seryl-[protein] + H2O = L-seryl-[protein] + phosphate</text>
        <dbReference type="Rhea" id="RHEA:20629"/>
        <dbReference type="Rhea" id="RHEA-COMP:9863"/>
        <dbReference type="Rhea" id="RHEA-COMP:11604"/>
        <dbReference type="ChEBI" id="CHEBI:15377"/>
        <dbReference type="ChEBI" id="CHEBI:29999"/>
        <dbReference type="ChEBI" id="CHEBI:43474"/>
        <dbReference type="ChEBI" id="CHEBI:83421"/>
        <dbReference type="EC" id="3.1.3.16"/>
    </reaction>
</comment>
<keyword evidence="3 12" id="KW-0479">Metal-binding</keyword>
<evidence type="ECO:0000313" key="16">
    <source>
        <dbReference type="Proteomes" id="UP000053573"/>
    </source>
</evidence>
<sequence length="371" mass="41058">MKSSLPAIHAAFTKETPPTNTNTNPPRTTPATARPKAVTKQRKPAPDPRHLAIALHHAHQIQARKDTEALILARIEELLSFPSSPIAQASSPLPADVKAFKEALIPFQPADYDNLILERNIDGRCGYVLCANEHRKEDPRAKFRIVWGKKGSGPGGRGKEMRVVPKEQIEKWCSDECAERAMYIRVQLIEQPAWERGSVGTGQAQAEQILLLEEGRARRERNRMKGKEGEMGRKEVVQEEQVKGASDVEEAMRRLVISDKSLEPGAIVDGMGQLDIRDDREAGQAALAMERGDSATNYRGLDAGRVGVNIFEKQQGTSTEAAMMVQPPSLRAEDLHGGSIEGFEPTRQLGTARQHMPNDDDDEDDDILRTI</sequence>